<protein>
    <submittedName>
        <fullName evidence="1">Uncharacterized protein</fullName>
    </submittedName>
</protein>
<dbReference type="AlphaFoldDB" id="A0A381ZGI6"/>
<gene>
    <name evidence="1" type="ORF">METZ01_LOCUS141282</name>
</gene>
<accession>A0A381ZGI6</accession>
<feature type="non-terminal residue" evidence="1">
    <location>
        <position position="178"/>
    </location>
</feature>
<reference evidence="1" key="1">
    <citation type="submission" date="2018-05" db="EMBL/GenBank/DDBJ databases">
        <authorList>
            <person name="Lanie J.A."/>
            <person name="Ng W.-L."/>
            <person name="Kazmierczak K.M."/>
            <person name="Andrzejewski T.M."/>
            <person name="Davidsen T.M."/>
            <person name="Wayne K.J."/>
            <person name="Tettelin H."/>
            <person name="Glass J.I."/>
            <person name="Rusch D."/>
            <person name="Podicherti R."/>
            <person name="Tsui H.-C.T."/>
            <person name="Winkler M.E."/>
        </authorList>
    </citation>
    <scope>NUCLEOTIDE SEQUENCE</scope>
</reference>
<sequence length="178" mass="20854">MQRNTIQKDKRAGFDSLLTDQESLLFKLCDQLLKSGFVFEDSTAAEIEAGGAVIKNFFDQENQVLRKLVSSERLNEFVNYLERFEWSEETLEIKLCQRIKKAFDQLAKGTHHHYNILYNISHGLRQPKGHPLSDLLLYIEAYYILVLGGENPNQKLDKEQNYIKKHFSIDDLIKFRKQ</sequence>
<organism evidence="1">
    <name type="scientific">marine metagenome</name>
    <dbReference type="NCBI Taxonomy" id="408172"/>
    <lineage>
        <taxon>unclassified sequences</taxon>
        <taxon>metagenomes</taxon>
        <taxon>ecological metagenomes</taxon>
    </lineage>
</organism>
<dbReference type="EMBL" id="UINC01021258">
    <property type="protein sequence ID" value="SVA88428.1"/>
    <property type="molecule type" value="Genomic_DNA"/>
</dbReference>
<evidence type="ECO:0000313" key="1">
    <source>
        <dbReference type="EMBL" id="SVA88428.1"/>
    </source>
</evidence>
<name>A0A381ZGI6_9ZZZZ</name>
<proteinExistence type="predicted"/>